<dbReference type="AlphaFoldDB" id="A0AAJ8E2H0"/>
<gene>
    <name evidence="1" type="ORF">An18g00970</name>
</gene>
<accession>A0AAJ8E2H0</accession>
<sequence>MLCTHAGGEGARSGRPDDRQGHQPISVALWLCAPPPGFLSGRTSLASAGISNPDGATAVNTCETVGCLGLTACGQDCLSSRAALAELLLGLCCVGDGGGRAFPANPNKMDRYLLLYCRLGLTLDGPIVVVVVHTLSLSCSPPTQLHPPPLLASLHSFFPPESLGRVPISIYAHMRHAAAKIV</sequence>
<proteinExistence type="predicted"/>
<dbReference type="GeneID" id="84593635"/>
<dbReference type="RefSeq" id="XP_059604968.1">
    <property type="nucleotide sequence ID" value="XM_059745574.1"/>
</dbReference>
<dbReference type="KEGG" id="ang:An18g00970"/>
<organism evidence="1">
    <name type="scientific">Aspergillus niger</name>
    <dbReference type="NCBI Taxonomy" id="5061"/>
    <lineage>
        <taxon>Eukaryota</taxon>
        <taxon>Fungi</taxon>
        <taxon>Dikarya</taxon>
        <taxon>Ascomycota</taxon>
        <taxon>Pezizomycotina</taxon>
        <taxon>Eurotiomycetes</taxon>
        <taxon>Eurotiomycetidae</taxon>
        <taxon>Eurotiales</taxon>
        <taxon>Aspergillaceae</taxon>
        <taxon>Aspergillus</taxon>
        <taxon>Aspergillus subgen. Circumdati</taxon>
    </lineage>
</organism>
<dbReference type="VEuPathDB" id="FungiDB:An18g00970"/>
<reference evidence="1" key="1">
    <citation type="submission" date="2025-02" db="EMBL/GenBank/DDBJ databases">
        <authorList>
            <consortium name="NCBI Genome Project"/>
        </authorList>
    </citation>
    <scope>NUCLEOTIDE SEQUENCE</scope>
</reference>
<protein>
    <submittedName>
        <fullName evidence="1">Uncharacterized protein</fullName>
    </submittedName>
</protein>
<evidence type="ECO:0000313" key="1">
    <source>
        <dbReference type="RefSeq" id="XP_059604968.1"/>
    </source>
</evidence>
<name>A0AAJ8E2H0_ASPNG</name>
<reference evidence="1" key="2">
    <citation type="submission" date="2025-08" db="UniProtKB">
        <authorList>
            <consortium name="RefSeq"/>
        </authorList>
    </citation>
    <scope>IDENTIFICATION</scope>
</reference>